<name>A0A085UNU7_PSESX</name>
<dbReference type="AlphaFoldDB" id="A0A085UNU7"/>
<evidence type="ECO:0000313" key="9">
    <source>
        <dbReference type="Proteomes" id="UP000028643"/>
    </source>
</evidence>
<dbReference type="InterPro" id="IPR016181">
    <property type="entry name" value="Acyl_CoA_acyltransferase"/>
</dbReference>
<evidence type="ECO:0000256" key="2">
    <source>
        <dbReference type="ARBA" id="ARBA00022491"/>
    </source>
</evidence>
<protein>
    <recommendedName>
        <fullName evidence="7">N-acetyltransferase domain-containing protein</fullName>
    </recommendedName>
</protein>
<dbReference type="CDD" id="cd04301">
    <property type="entry name" value="NAT_SF"/>
    <property type="match status" value="1"/>
</dbReference>
<sequence length="185" mass="20380">MSVQEIENYEVDNNLRANYASYIFPKTFSCGEVVLDDYFKNNLKRALKSENVTGIGAINDKGEVFAFCTLTFLILDKARIQDYLESGNQPQQVPAVKLSMLAVDAPRQKQGIGGELLMMAFDQAVTVHEYIPIKGMYLDAAPKAVDFYRSLGFGDLGEVNPNGTIPMFIPIKVMIAAVAAGKLDD</sequence>
<keyword evidence="5" id="KW-0012">Acyltransferase</keyword>
<evidence type="ECO:0000256" key="1">
    <source>
        <dbReference type="ARBA" id="ARBA00009342"/>
    </source>
</evidence>
<evidence type="ECO:0000256" key="3">
    <source>
        <dbReference type="ARBA" id="ARBA00022649"/>
    </source>
</evidence>
<comment type="caution">
    <text evidence="8">The sequence shown here is derived from an EMBL/GenBank/DDBJ whole genome shotgun (WGS) entry which is preliminary data.</text>
</comment>
<keyword evidence="3" id="KW-1277">Toxin-antitoxin system</keyword>
<evidence type="ECO:0000256" key="6">
    <source>
        <dbReference type="ARBA" id="ARBA00049880"/>
    </source>
</evidence>
<reference evidence="8 9" key="1">
    <citation type="submission" date="2014-07" db="EMBL/GenBank/DDBJ databases">
        <title>Draft Genome Sequences of Environmental Pseudomonas syringae strains.</title>
        <authorList>
            <person name="Baltrus D.A."/>
            <person name="Berge O."/>
            <person name="Morris C."/>
        </authorList>
    </citation>
    <scope>NUCLEOTIDE SEQUENCE [LARGE SCALE GENOMIC DNA]</scope>
    <source>
        <strain evidence="8 9">CEB003</strain>
    </source>
</reference>
<keyword evidence="2" id="KW-0678">Repressor</keyword>
<dbReference type="GO" id="GO:0016747">
    <property type="term" value="F:acyltransferase activity, transferring groups other than amino-acyl groups"/>
    <property type="evidence" value="ECO:0007669"/>
    <property type="project" value="InterPro"/>
</dbReference>
<dbReference type="Pfam" id="PF13673">
    <property type="entry name" value="Acetyltransf_10"/>
    <property type="match status" value="1"/>
</dbReference>
<gene>
    <name evidence="8" type="ORF">IV02_28545</name>
</gene>
<comment type="similarity">
    <text evidence="1">Belongs to the acetyltransferase family. GNAT subfamily.</text>
</comment>
<dbReference type="PATRIC" id="fig|317.174.peg.5831"/>
<dbReference type="Proteomes" id="UP000028643">
    <property type="component" value="Unassembled WGS sequence"/>
</dbReference>
<dbReference type="SUPFAM" id="SSF55729">
    <property type="entry name" value="Acyl-CoA N-acyltransferases (Nat)"/>
    <property type="match status" value="1"/>
</dbReference>
<evidence type="ECO:0000256" key="5">
    <source>
        <dbReference type="ARBA" id="ARBA00023315"/>
    </source>
</evidence>
<dbReference type="InterPro" id="IPR000182">
    <property type="entry name" value="GNAT_dom"/>
</dbReference>
<proteinExistence type="inferred from homology"/>
<dbReference type="Gene3D" id="3.40.630.30">
    <property type="match status" value="1"/>
</dbReference>
<evidence type="ECO:0000259" key="7">
    <source>
        <dbReference type="PROSITE" id="PS51186"/>
    </source>
</evidence>
<accession>A0A085UNU7</accession>
<feature type="domain" description="N-acetyltransferase" evidence="7">
    <location>
        <begin position="33"/>
        <end position="172"/>
    </location>
</feature>
<dbReference type="EMBL" id="JPQT01000155">
    <property type="protein sequence ID" value="KFE44860.1"/>
    <property type="molecule type" value="Genomic_DNA"/>
</dbReference>
<comment type="catalytic activity">
    <reaction evidence="6">
        <text>glycyl-tRNA(Gly) + acetyl-CoA = N-acetylglycyl-tRNA(Gly) + CoA + H(+)</text>
        <dbReference type="Rhea" id="RHEA:81867"/>
        <dbReference type="Rhea" id="RHEA-COMP:9683"/>
        <dbReference type="Rhea" id="RHEA-COMP:19766"/>
        <dbReference type="ChEBI" id="CHEBI:15378"/>
        <dbReference type="ChEBI" id="CHEBI:57287"/>
        <dbReference type="ChEBI" id="CHEBI:57288"/>
        <dbReference type="ChEBI" id="CHEBI:78522"/>
        <dbReference type="ChEBI" id="CHEBI:232036"/>
    </reaction>
</comment>
<organism evidence="8 9">
    <name type="scientific">Pseudomonas syringae</name>
    <dbReference type="NCBI Taxonomy" id="317"/>
    <lineage>
        <taxon>Bacteria</taxon>
        <taxon>Pseudomonadati</taxon>
        <taxon>Pseudomonadota</taxon>
        <taxon>Gammaproteobacteria</taxon>
        <taxon>Pseudomonadales</taxon>
        <taxon>Pseudomonadaceae</taxon>
        <taxon>Pseudomonas</taxon>
    </lineage>
</organism>
<dbReference type="RefSeq" id="WP_047579352.1">
    <property type="nucleotide sequence ID" value="NZ_JPQT01000155.1"/>
</dbReference>
<evidence type="ECO:0000313" key="8">
    <source>
        <dbReference type="EMBL" id="KFE44860.1"/>
    </source>
</evidence>
<dbReference type="PANTHER" id="PTHR36449:SF1">
    <property type="entry name" value="ACETYLTRANSFERASE"/>
    <property type="match status" value="1"/>
</dbReference>
<evidence type="ECO:0000256" key="4">
    <source>
        <dbReference type="ARBA" id="ARBA00022679"/>
    </source>
</evidence>
<dbReference type="PROSITE" id="PS51186">
    <property type="entry name" value="GNAT"/>
    <property type="match status" value="1"/>
</dbReference>
<dbReference type="PANTHER" id="PTHR36449">
    <property type="entry name" value="ACETYLTRANSFERASE-RELATED"/>
    <property type="match status" value="1"/>
</dbReference>
<keyword evidence="4" id="KW-0808">Transferase</keyword>